<dbReference type="AlphaFoldDB" id="A0A7Y0BPQ6"/>
<protein>
    <submittedName>
        <fullName evidence="2">Uncharacterized protein</fullName>
    </submittedName>
</protein>
<comment type="caution">
    <text evidence="2">The sequence shown here is derived from an EMBL/GenBank/DDBJ whole genome shotgun (WGS) entry which is preliminary data.</text>
</comment>
<sequence length="65" mass="7305">MKQDPTRQLSILACVTGLLLAAVWFLALANQADTPDWMPMMIAAIGGFELFLFGQDFWMKRAGER</sequence>
<feature type="transmembrane region" description="Helical" evidence="1">
    <location>
        <begin position="41"/>
        <end position="59"/>
    </location>
</feature>
<dbReference type="RefSeq" id="WP_169492936.1">
    <property type="nucleotide sequence ID" value="NZ_JABBGM010000003.1"/>
</dbReference>
<keyword evidence="1" id="KW-0472">Membrane</keyword>
<reference evidence="2 3" key="1">
    <citation type="submission" date="2020-04" db="EMBL/GenBank/DDBJ databases">
        <title>Novosphingobium sp. TW-4 isolated from soil.</title>
        <authorList>
            <person name="Dahal R.H."/>
            <person name="Chaudhary D.K."/>
        </authorList>
    </citation>
    <scope>NUCLEOTIDE SEQUENCE [LARGE SCALE GENOMIC DNA]</scope>
    <source>
        <strain evidence="2 3">TW-4</strain>
    </source>
</reference>
<accession>A0A7Y0BPQ6</accession>
<organism evidence="2 3">
    <name type="scientific">Novosphingobium olei</name>
    <dbReference type="NCBI Taxonomy" id="2728851"/>
    <lineage>
        <taxon>Bacteria</taxon>
        <taxon>Pseudomonadati</taxon>
        <taxon>Pseudomonadota</taxon>
        <taxon>Alphaproteobacteria</taxon>
        <taxon>Sphingomonadales</taxon>
        <taxon>Sphingomonadaceae</taxon>
        <taxon>Novosphingobium</taxon>
    </lineage>
</organism>
<name>A0A7Y0BPQ6_9SPHN</name>
<keyword evidence="1" id="KW-1133">Transmembrane helix</keyword>
<dbReference type="EMBL" id="JABBGM010000003">
    <property type="protein sequence ID" value="NML93661.1"/>
    <property type="molecule type" value="Genomic_DNA"/>
</dbReference>
<evidence type="ECO:0000313" key="3">
    <source>
        <dbReference type="Proteomes" id="UP000583556"/>
    </source>
</evidence>
<evidence type="ECO:0000313" key="2">
    <source>
        <dbReference type="EMBL" id="NML93661.1"/>
    </source>
</evidence>
<dbReference type="Proteomes" id="UP000583556">
    <property type="component" value="Unassembled WGS sequence"/>
</dbReference>
<evidence type="ECO:0000256" key="1">
    <source>
        <dbReference type="SAM" id="Phobius"/>
    </source>
</evidence>
<keyword evidence="3" id="KW-1185">Reference proteome</keyword>
<proteinExistence type="predicted"/>
<gene>
    <name evidence="2" type="ORF">HHL27_08280</name>
</gene>
<keyword evidence="1" id="KW-0812">Transmembrane</keyword>